<name>A0A0F8XUD1_9ZZZZ</name>
<dbReference type="EMBL" id="LAZR01057210">
    <property type="protein sequence ID" value="KKK72538.1"/>
    <property type="molecule type" value="Genomic_DNA"/>
</dbReference>
<evidence type="ECO:0000313" key="1">
    <source>
        <dbReference type="EMBL" id="KKK72538.1"/>
    </source>
</evidence>
<reference evidence="1" key="1">
    <citation type="journal article" date="2015" name="Nature">
        <title>Complex archaea that bridge the gap between prokaryotes and eukaryotes.</title>
        <authorList>
            <person name="Spang A."/>
            <person name="Saw J.H."/>
            <person name="Jorgensen S.L."/>
            <person name="Zaremba-Niedzwiedzka K."/>
            <person name="Martijn J."/>
            <person name="Lind A.E."/>
            <person name="van Eijk R."/>
            <person name="Schleper C."/>
            <person name="Guy L."/>
            <person name="Ettema T.J."/>
        </authorList>
    </citation>
    <scope>NUCLEOTIDE SEQUENCE</scope>
</reference>
<organism evidence="1">
    <name type="scientific">marine sediment metagenome</name>
    <dbReference type="NCBI Taxonomy" id="412755"/>
    <lineage>
        <taxon>unclassified sequences</taxon>
        <taxon>metagenomes</taxon>
        <taxon>ecological metagenomes</taxon>
    </lineage>
</organism>
<sequence>MAEGVTQLTAAQLATIGKYANVQFIWAPAQSGDLIFSVPYTDVDGTGKVHNVVYINLAFLFEATEGGVEDVGPGSATRVATETHDGALGTLAALTAAQAQALKVPNVIFVDADPLGGTDLIWTLADEPRAWVINFNSLFDAAAGELQGHVTGAWVTAGKLRGHSWPE</sequence>
<dbReference type="AlphaFoldDB" id="A0A0F8XUD1"/>
<gene>
    <name evidence="1" type="ORF">LCGC14_2902870</name>
</gene>
<comment type="caution">
    <text evidence="1">The sequence shown here is derived from an EMBL/GenBank/DDBJ whole genome shotgun (WGS) entry which is preliminary data.</text>
</comment>
<proteinExistence type="predicted"/>
<protein>
    <submittedName>
        <fullName evidence="1">Uncharacterized protein</fullName>
    </submittedName>
</protein>
<accession>A0A0F8XUD1</accession>